<accession>A0A7W8HGJ9</accession>
<dbReference type="RefSeq" id="WP_246434837.1">
    <property type="nucleotide sequence ID" value="NZ_BAABEW010000001.1"/>
</dbReference>
<dbReference type="AlphaFoldDB" id="A0A7W8HGJ9"/>
<gene>
    <name evidence="1" type="ORF">HNQ70_001543</name>
</gene>
<organism evidence="1 2">
    <name type="scientific">Quisquiliibacterium transsilvanicum</name>
    <dbReference type="NCBI Taxonomy" id="1549638"/>
    <lineage>
        <taxon>Bacteria</taxon>
        <taxon>Pseudomonadati</taxon>
        <taxon>Pseudomonadota</taxon>
        <taxon>Betaproteobacteria</taxon>
        <taxon>Burkholderiales</taxon>
        <taxon>Burkholderiaceae</taxon>
        <taxon>Quisquiliibacterium</taxon>
    </lineage>
</organism>
<keyword evidence="2" id="KW-1185">Reference proteome</keyword>
<evidence type="ECO:0000313" key="2">
    <source>
        <dbReference type="Proteomes" id="UP000532440"/>
    </source>
</evidence>
<evidence type="ECO:0008006" key="3">
    <source>
        <dbReference type="Google" id="ProtNLM"/>
    </source>
</evidence>
<dbReference type="Proteomes" id="UP000532440">
    <property type="component" value="Unassembled WGS sequence"/>
</dbReference>
<evidence type="ECO:0000313" key="1">
    <source>
        <dbReference type="EMBL" id="MBB5271533.1"/>
    </source>
</evidence>
<name>A0A7W8HGJ9_9BURK</name>
<reference evidence="1 2" key="1">
    <citation type="submission" date="2020-08" db="EMBL/GenBank/DDBJ databases">
        <title>Genomic Encyclopedia of Type Strains, Phase IV (KMG-IV): sequencing the most valuable type-strain genomes for metagenomic binning, comparative biology and taxonomic classification.</title>
        <authorList>
            <person name="Goeker M."/>
        </authorList>
    </citation>
    <scope>NUCLEOTIDE SEQUENCE [LARGE SCALE GENOMIC DNA]</scope>
    <source>
        <strain evidence="1 2">DSM 29781</strain>
    </source>
</reference>
<proteinExistence type="predicted"/>
<comment type="caution">
    <text evidence="1">The sequence shown here is derived from an EMBL/GenBank/DDBJ whole genome shotgun (WGS) entry which is preliminary data.</text>
</comment>
<protein>
    <recommendedName>
        <fullName evidence="3">DUF1367 family protein</fullName>
    </recommendedName>
</protein>
<sequence>MKAMLLKTDKGLRGATPADQEAWAKFRRRLETMKPGTWLRMEWARPRHGKHHRKLFALLNLVAENSETYDTTEKALVAVKLVTGYADPIIDPTTGELIQVPRSIAYDAMDQDEFEGFYSAAIDGVLRHILTGMDRDTADRLLEMIIEGWG</sequence>
<dbReference type="EMBL" id="JACHGB010000003">
    <property type="protein sequence ID" value="MBB5271533.1"/>
    <property type="molecule type" value="Genomic_DNA"/>
</dbReference>